<dbReference type="GO" id="GO:0016491">
    <property type="term" value="F:oxidoreductase activity"/>
    <property type="evidence" value="ECO:0007669"/>
    <property type="project" value="UniProtKB-KW"/>
</dbReference>
<name>A0ABV7ZYG8_9GAMM</name>
<dbReference type="InterPro" id="IPR029039">
    <property type="entry name" value="Flavoprotein-like_sf"/>
</dbReference>
<comment type="caution">
    <text evidence="4">The sequence shown here is derived from an EMBL/GenBank/DDBJ whole genome shotgun (WGS) entry which is preliminary data.</text>
</comment>
<dbReference type="EMBL" id="JBHRYR010000002">
    <property type="protein sequence ID" value="MFC3852202.1"/>
    <property type="molecule type" value="Genomic_DNA"/>
</dbReference>
<evidence type="ECO:0000313" key="5">
    <source>
        <dbReference type="Proteomes" id="UP001595617"/>
    </source>
</evidence>
<dbReference type="RefSeq" id="WP_380694086.1">
    <property type="nucleotide sequence ID" value="NZ_JBHRYR010000002.1"/>
</dbReference>
<gene>
    <name evidence="4" type="ORF">ACFOOG_05075</name>
</gene>
<dbReference type="Gene3D" id="3.40.50.360">
    <property type="match status" value="1"/>
</dbReference>
<dbReference type="EC" id="1.-.-.-" evidence="4"/>
<dbReference type="InterPro" id="IPR003680">
    <property type="entry name" value="Flavodoxin_fold"/>
</dbReference>
<sequence>MSINPTPPKRILIILGHPAERSLSAAMAEQYQMGAQESGADVRFLRVGALQFDPVLRAGYNAPQPLEEDLVAAQQDIAWAQHLVFVYPIWWGAMPALLKGFIDRVFLPGFAFKYRRDSAWWDRLLAGRSARLITLMDTPPWYFRWFFRMPGHHQMRRTILEFAGVKPVRISSFGAVRTADKTQRAAWLDSVYRLGLRLR</sequence>
<evidence type="ECO:0000256" key="1">
    <source>
        <dbReference type="ARBA" id="ARBA00006252"/>
    </source>
</evidence>
<reference evidence="5" key="1">
    <citation type="journal article" date="2019" name="Int. J. Syst. Evol. Microbiol.">
        <title>The Global Catalogue of Microorganisms (GCM) 10K type strain sequencing project: providing services to taxonomists for standard genome sequencing and annotation.</title>
        <authorList>
            <consortium name="The Broad Institute Genomics Platform"/>
            <consortium name="The Broad Institute Genome Sequencing Center for Infectious Disease"/>
            <person name="Wu L."/>
            <person name="Ma J."/>
        </authorList>
    </citation>
    <scope>NUCLEOTIDE SEQUENCE [LARGE SCALE GENOMIC DNA]</scope>
    <source>
        <strain evidence="5">IBRC 10765</strain>
    </source>
</reference>
<dbReference type="EC" id="1.6.99.-" evidence="4"/>
<keyword evidence="5" id="KW-1185">Reference proteome</keyword>
<feature type="domain" description="Flavodoxin-like fold" evidence="3">
    <location>
        <begin position="9"/>
        <end position="184"/>
    </location>
</feature>
<keyword evidence="2 4" id="KW-0560">Oxidoreductase</keyword>
<dbReference type="Pfam" id="PF02525">
    <property type="entry name" value="Flavodoxin_2"/>
    <property type="match status" value="1"/>
</dbReference>
<dbReference type="SUPFAM" id="SSF52218">
    <property type="entry name" value="Flavoproteins"/>
    <property type="match status" value="1"/>
</dbReference>
<dbReference type="PANTHER" id="PTHR10204:SF34">
    <property type="entry name" value="NAD(P)H DEHYDROGENASE [QUINONE] 1 ISOFORM 1"/>
    <property type="match status" value="1"/>
</dbReference>
<dbReference type="Proteomes" id="UP001595617">
    <property type="component" value="Unassembled WGS sequence"/>
</dbReference>
<comment type="similarity">
    <text evidence="1">Belongs to the NAD(P)H dehydrogenase (quinone) family.</text>
</comment>
<evidence type="ECO:0000259" key="3">
    <source>
        <dbReference type="Pfam" id="PF02525"/>
    </source>
</evidence>
<organism evidence="4 5">
    <name type="scientific">Saccharospirillum mangrovi</name>
    <dbReference type="NCBI Taxonomy" id="2161747"/>
    <lineage>
        <taxon>Bacteria</taxon>
        <taxon>Pseudomonadati</taxon>
        <taxon>Pseudomonadota</taxon>
        <taxon>Gammaproteobacteria</taxon>
        <taxon>Oceanospirillales</taxon>
        <taxon>Saccharospirillaceae</taxon>
        <taxon>Saccharospirillum</taxon>
    </lineage>
</organism>
<evidence type="ECO:0000256" key="2">
    <source>
        <dbReference type="ARBA" id="ARBA00023002"/>
    </source>
</evidence>
<accession>A0ABV7ZYG8</accession>
<proteinExistence type="inferred from homology"/>
<dbReference type="InterPro" id="IPR051545">
    <property type="entry name" value="NAD(P)H_dehydrogenase_qn"/>
</dbReference>
<dbReference type="PANTHER" id="PTHR10204">
    <property type="entry name" value="NAD P H OXIDOREDUCTASE-RELATED"/>
    <property type="match status" value="1"/>
</dbReference>
<protein>
    <submittedName>
        <fullName evidence="4">NAD(P)H-dependent oxidoreductase</fullName>
        <ecNumber evidence="4">1.-.-.-</ecNumber>
        <ecNumber evidence="4">1.6.99.-</ecNumber>
    </submittedName>
</protein>
<evidence type="ECO:0000313" key="4">
    <source>
        <dbReference type="EMBL" id="MFC3852202.1"/>
    </source>
</evidence>